<reference evidence="1" key="1">
    <citation type="submission" date="2022-01" db="EMBL/GenBank/DDBJ databases">
        <authorList>
            <person name="Jo J.-H."/>
            <person name="Im W.-T."/>
        </authorList>
    </citation>
    <scope>NUCLEOTIDE SEQUENCE</scope>
    <source>
        <strain evidence="1">XY25</strain>
    </source>
</reference>
<gene>
    <name evidence="1" type="ORF">LZ012_17305</name>
</gene>
<evidence type="ECO:0000313" key="1">
    <source>
        <dbReference type="EMBL" id="MCG2578758.1"/>
    </source>
</evidence>
<keyword evidence="2" id="KW-1185">Reference proteome</keyword>
<dbReference type="RefSeq" id="WP_275712151.1">
    <property type="nucleotide sequence ID" value="NZ_JAKLTN010000004.1"/>
</dbReference>
<evidence type="ECO:0000313" key="2">
    <source>
        <dbReference type="Proteomes" id="UP001165384"/>
    </source>
</evidence>
<dbReference type="EMBL" id="JAKLTN010000004">
    <property type="protein sequence ID" value="MCG2578758.1"/>
    <property type="molecule type" value="Genomic_DNA"/>
</dbReference>
<protein>
    <submittedName>
        <fullName evidence="1">Uncharacterized protein</fullName>
    </submittedName>
</protein>
<dbReference type="Proteomes" id="UP001165384">
    <property type="component" value="Unassembled WGS sequence"/>
</dbReference>
<sequence length="180" mass="19810">MRRWPRTLLAFAAVAGGVLGWGYWYALHHAAIHIRVDDYALKTQNQLYGVPHDVSLTLRDAAGSPLAAAHSVEPLGYILPVHPGAEVGDCRQYERSPSEYAACYNRHSQWSSTWAPHVQVADLVVGPCQLRAVPVAVYQSNSEWPLWWVPLPHVGGLPSHYYSFSIAIDSQACAPVSSPN</sequence>
<proteinExistence type="predicted"/>
<organism evidence="1 2">
    <name type="scientific">Dechloromonas hankyongensis</name>
    <dbReference type="NCBI Taxonomy" id="2908002"/>
    <lineage>
        <taxon>Bacteria</taxon>
        <taxon>Pseudomonadati</taxon>
        <taxon>Pseudomonadota</taxon>
        <taxon>Betaproteobacteria</taxon>
        <taxon>Rhodocyclales</taxon>
        <taxon>Azonexaceae</taxon>
        <taxon>Dechloromonas</taxon>
    </lineage>
</organism>
<accession>A0ABS9K6G9</accession>
<name>A0ABS9K6G9_9RHOO</name>
<comment type="caution">
    <text evidence="1">The sequence shown here is derived from an EMBL/GenBank/DDBJ whole genome shotgun (WGS) entry which is preliminary data.</text>
</comment>